<dbReference type="EMBL" id="CYYP01000013">
    <property type="protein sequence ID" value="CUO40969.1"/>
    <property type="molecule type" value="Genomic_DNA"/>
</dbReference>
<dbReference type="SUPFAM" id="SSF88723">
    <property type="entry name" value="PIN domain-like"/>
    <property type="match status" value="1"/>
</dbReference>
<keyword evidence="3" id="KW-0378">Hydrolase</keyword>
<gene>
    <name evidence="6" type="ORF">ERS852381_01521</name>
</gene>
<dbReference type="Proteomes" id="UP000095468">
    <property type="component" value="Unassembled WGS sequence"/>
</dbReference>
<evidence type="ECO:0000256" key="2">
    <source>
        <dbReference type="ARBA" id="ARBA00022723"/>
    </source>
</evidence>
<name>A0A174EWT1_9ACTN</name>
<feature type="domain" description="PIN" evidence="5">
    <location>
        <begin position="7"/>
        <end position="141"/>
    </location>
</feature>
<protein>
    <recommendedName>
        <fullName evidence="5">PIN domain-containing protein</fullName>
    </recommendedName>
</protein>
<evidence type="ECO:0000313" key="6">
    <source>
        <dbReference type="EMBL" id="CUO40969.1"/>
    </source>
</evidence>
<keyword evidence="4" id="KW-0460">Magnesium</keyword>
<dbReference type="Pfam" id="PF13470">
    <property type="entry name" value="PIN_3"/>
    <property type="match status" value="1"/>
</dbReference>
<dbReference type="GO" id="GO:0016787">
    <property type="term" value="F:hydrolase activity"/>
    <property type="evidence" value="ECO:0007669"/>
    <property type="project" value="UniProtKB-KW"/>
</dbReference>
<dbReference type="InterPro" id="IPR002716">
    <property type="entry name" value="PIN_dom"/>
</dbReference>
<evidence type="ECO:0000256" key="4">
    <source>
        <dbReference type="ARBA" id="ARBA00022842"/>
    </source>
</evidence>
<dbReference type="GO" id="GO:0004518">
    <property type="term" value="F:nuclease activity"/>
    <property type="evidence" value="ECO:0007669"/>
    <property type="project" value="UniProtKB-KW"/>
</dbReference>
<organism evidence="6 7">
    <name type="scientific">Collinsella aerofaciens</name>
    <dbReference type="NCBI Taxonomy" id="74426"/>
    <lineage>
        <taxon>Bacteria</taxon>
        <taxon>Bacillati</taxon>
        <taxon>Actinomycetota</taxon>
        <taxon>Coriobacteriia</taxon>
        <taxon>Coriobacteriales</taxon>
        <taxon>Coriobacteriaceae</taxon>
        <taxon>Collinsella</taxon>
    </lineage>
</organism>
<keyword evidence="2" id="KW-0479">Metal-binding</keyword>
<dbReference type="RefSeq" id="WP_156327709.1">
    <property type="nucleotide sequence ID" value="NZ_CYYP01000013.1"/>
</dbReference>
<proteinExistence type="predicted"/>
<dbReference type="AlphaFoldDB" id="A0A174EWT1"/>
<evidence type="ECO:0000259" key="5">
    <source>
        <dbReference type="Pfam" id="PF13470"/>
    </source>
</evidence>
<accession>A0A174EWT1</accession>
<keyword evidence="1" id="KW-0540">Nuclease</keyword>
<reference evidence="6 7" key="1">
    <citation type="submission" date="2015-09" db="EMBL/GenBank/DDBJ databases">
        <authorList>
            <consortium name="Pathogen Informatics"/>
        </authorList>
    </citation>
    <scope>NUCLEOTIDE SEQUENCE [LARGE SCALE GENOMIC DNA]</scope>
    <source>
        <strain evidence="6 7">2789STDY5608823</strain>
    </source>
</reference>
<dbReference type="GO" id="GO:0046872">
    <property type="term" value="F:metal ion binding"/>
    <property type="evidence" value="ECO:0007669"/>
    <property type="project" value="UniProtKB-KW"/>
</dbReference>
<evidence type="ECO:0000313" key="7">
    <source>
        <dbReference type="Proteomes" id="UP000095468"/>
    </source>
</evidence>
<sequence length="171" mass="18351">MSGAPLKIMVDANVWVDSFCVDHAESLAARAFIGQATETGALLFFPVHIAKDVLYVVQHELKRSVLASGGALDEASARAIGDAALAFVRNMTENATAVGADASDLWLADKYLALHRDYEDNLVLAACKRAQVDYLVTNDRKLLEHADLAAKTPRQMMPILALAERSGAAIG</sequence>
<evidence type="ECO:0000256" key="1">
    <source>
        <dbReference type="ARBA" id="ARBA00022722"/>
    </source>
</evidence>
<evidence type="ECO:0000256" key="3">
    <source>
        <dbReference type="ARBA" id="ARBA00022801"/>
    </source>
</evidence>
<dbReference type="InterPro" id="IPR029060">
    <property type="entry name" value="PIN-like_dom_sf"/>
</dbReference>
<dbReference type="CDD" id="cd09854">
    <property type="entry name" value="PIN_VapC-like"/>
    <property type="match status" value="1"/>
</dbReference>